<organism evidence="2 3">
    <name type="scientific">Intestinimonas butyriciproducens</name>
    <dbReference type="NCBI Taxonomy" id="1297617"/>
    <lineage>
        <taxon>Bacteria</taxon>
        <taxon>Bacillati</taxon>
        <taxon>Bacillota</taxon>
        <taxon>Clostridia</taxon>
        <taxon>Eubacteriales</taxon>
        <taxon>Intestinimonas</taxon>
    </lineage>
</organism>
<dbReference type="RefSeq" id="WP_116722000.1">
    <property type="nucleotide sequence ID" value="NZ_CP011524.1"/>
</dbReference>
<dbReference type="GO" id="GO:0003677">
    <property type="term" value="F:DNA binding"/>
    <property type="evidence" value="ECO:0007669"/>
    <property type="project" value="InterPro"/>
</dbReference>
<evidence type="ECO:0000313" key="2">
    <source>
        <dbReference type="EMBL" id="PVY58582.1"/>
    </source>
</evidence>
<dbReference type="InterPro" id="IPR010093">
    <property type="entry name" value="SinI_DNA-bd"/>
</dbReference>
<accession>A0A2U1CCE0</accession>
<comment type="caution">
    <text evidence="2">The sequence shown here is derived from an EMBL/GenBank/DDBJ whole genome shotgun (WGS) entry which is preliminary data.</text>
</comment>
<dbReference type="InterPro" id="IPR041657">
    <property type="entry name" value="HTH_17"/>
</dbReference>
<dbReference type="EMBL" id="QEKK01000004">
    <property type="protein sequence ID" value="PVY58582.1"/>
    <property type="molecule type" value="Genomic_DNA"/>
</dbReference>
<dbReference type="AlphaFoldDB" id="A0A2U1CCE0"/>
<dbReference type="Pfam" id="PF12728">
    <property type="entry name" value="HTH_17"/>
    <property type="match status" value="1"/>
</dbReference>
<dbReference type="NCBIfam" id="TIGR01764">
    <property type="entry name" value="excise"/>
    <property type="match status" value="1"/>
</dbReference>
<protein>
    <submittedName>
        <fullName evidence="2">Excisionase family DNA binding protein</fullName>
    </submittedName>
</protein>
<evidence type="ECO:0000259" key="1">
    <source>
        <dbReference type="Pfam" id="PF12728"/>
    </source>
</evidence>
<sequence>MEKLTITVEEMANVVGVSRPKAYELIHKEGFPAVRIGRRVVIPIDGLKRWLEEQAVSVG</sequence>
<reference evidence="2 3" key="1">
    <citation type="submission" date="2018-04" db="EMBL/GenBank/DDBJ databases">
        <title>Genomic Encyclopedia of Type Strains, Phase IV (KMG-IV): sequencing the most valuable type-strain genomes for metagenomic binning, comparative biology and taxonomic classification.</title>
        <authorList>
            <person name="Goeker M."/>
        </authorList>
    </citation>
    <scope>NUCLEOTIDE SEQUENCE [LARGE SCALE GENOMIC DNA]</scope>
    <source>
        <strain evidence="2 3">DSM 26588</strain>
    </source>
</reference>
<dbReference type="OrthoDB" id="1684751at2"/>
<gene>
    <name evidence="2" type="ORF">C7373_104178</name>
</gene>
<dbReference type="GeneID" id="93228925"/>
<feature type="domain" description="Helix-turn-helix" evidence="1">
    <location>
        <begin position="7"/>
        <end position="54"/>
    </location>
</feature>
<dbReference type="Proteomes" id="UP000245778">
    <property type="component" value="Unassembled WGS sequence"/>
</dbReference>
<proteinExistence type="predicted"/>
<evidence type="ECO:0000313" key="3">
    <source>
        <dbReference type="Proteomes" id="UP000245778"/>
    </source>
</evidence>
<name>A0A2U1CCE0_9FIRM</name>